<sequence length="1517" mass="171459">MIKNLYIFDNTKKLLKLINTTNTNNIKVYDDTYTSELITGAETYTASFKVSYQDQPIFLEGNYIGFYWQDNFKLMQIKKTTSIEHIDDVTITVYAEFIGIELYNSYVDKFVADGNATKLLETILMDTNYKVGYVSPSLDEEAFRVETTEVTSVYSVIQNATSILYECEWQFRTVPVDIKRGKFNFFVDCFANGERGTKRYKRFESDRNSYGMKRTGDITNFCSGIIPVGKNGITISDVKWEKEQGDPTDKPLGQNYIFDEKAHEMLNNGGKYVLMKYKSDADDIYTLIHEGYAKLKELNKTKFSYEIPIYMTERDYEEIDVGDTNYVVSNKFNPPIQLEARITEFNISFTDRSKNSVTLGNYKQIRSKLKSLNKDDIVNDVVDIIKKHGKLTASDLLAIRNYLNQLGVDKKLIDKLIKQYTDKVVPDPVKPGDDTSKISEDTEDYRAINIKKIDNGLWIGDSRIRDCITYKCGEIKGKTPTTQPQPPKKEDNSATAKQYKAAVDYYAKFGLGKWSDKYSDVRNMRSKSNTWKIYAPVEYYSKKFGLDPQLVYAMIYAESSANPYDATKYSGGGYGLMQCERDAYFNKKQKIEYLDGKVEYFTPSYSNMKPKSCGTKVINGEKVDKAICNQIMFGCNELRKSLKRFKWNIFAALVGYNFGLYGCDLLICRYVAMKNGLSWVNKYGYTVQSSKVQKLYFAELEKLTAAWAGGRTWYVANKHAGTANNIECYLRWYKVVDGQLPYCIDEKGKKRGYGAIKPGTSNKSAEATAVSTTSAMTRATSVSSAPTWSISDNTTTKKGVAENVRKRIVNKAKEICELHQKYKKATYYAGSCIYDDSKRYRVSGTINGIKNPYCYVCSSLSSCAYLYAGLRSVTAKYGGANCSYGTLVKSACKYSGYTLKKLTSTTINELLPGDLIMLSNATVPSSVTVSWASKSGGSSKYASGGTHHVVVYCGKVNGKRMIAHASAPYKWPRAIRYEDMSITYSSRGSMTHWYTHGIILRPWDLARADKEAKVKDQSATKPTPPKDIVDDDDGLTYEVTFKGLNSAAPKDFVEGGKLITNITVNGVTDKTPYPKTVSHIMLAFGVPALGDNVDNVVEDYISLIKALLTKYPKKPIFVCEEARLRSSQSGNYKQMNEAIDSLNNMMLDYCNKTKYVIFLRKPKDMCDATDKYYWLSSLTTDGYRMKDEASTQTYYTEYKKKILYFGDGAEWESDSATSNKMLDSQRVYTYNKPLTKLQFRVPATSSTNYNDSYYARIVFTAAKGFKLIQPDSVYLEGVDCKNGVLLPKENTTYIVSVYYNPDTTISDKAYLGSVGAKKKGSNYAQPLFKYSSDLVKIADSYYKNNSKFSYNSTTPCDFENPAENISKWKVNNKYQIDDSCFLNYVLTGWTYEKSPYGNEKKTNNNRNSDVSWAIPSTRNEANIGKYFVQKNWVVDVADLTTFKNLAIGDIIFMDADSKNNGEFMAISHTAIVIEKDSAGDYVALECTNGLASGVFRKVKVKELTSKNILFVGRFMIG</sequence>
<dbReference type="SUPFAM" id="SSF53955">
    <property type="entry name" value="Lysozyme-like"/>
    <property type="match status" value="1"/>
</dbReference>
<dbReference type="EMBL" id="BK014999">
    <property type="protein sequence ID" value="DAD86402.1"/>
    <property type="molecule type" value="Genomic_DNA"/>
</dbReference>
<proteinExistence type="predicted"/>
<dbReference type="InterPro" id="IPR008258">
    <property type="entry name" value="Transglycosylase_SLT_dom_1"/>
</dbReference>
<dbReference type="SUPFAM" id="SSF52266">
    <property type="entry name" value="SGNH hydrolase"/>
    <property type="match status" value="1"/>
</dbReference>
<evidence type="ECO:0000313" key="2">
    <source>
        <dbReference type="EMBL" id="DAD86402.1"/>
    </source>
</evidence>
<dbReference type="InterPro" id="IPR036514">
    <property type="entry name" value="SGNH_hydro_sf"/>
</dbReference>
<protein>
    <recommendedName>
        <fullName evidence="1">Transglycosylase SLT domain-containing protein</fullName>
    </recommendedName>
</protein>
<dbReference type="Gene3D" id="3.40.50.1110">
    <property type="entry name" value="SGNH hydrolase"/>
    <property type="match status" value="1"/>
</dbReference>
<dbReference type="InterPro" id="IPR023346">
    <property type="entry name" value="Lysozyme-like_dom_sf"/>
</dbReference>
<dbReference type="Gene3D" id="3.90.1720.10">
    <property type="entry name" value="endopeptidase domain like (from Nostoc punctiforme)"/>
    <property type="match status" value="1"/>
</dbReference>
<name>A0A8S5MWD4_9CAUD</name>
<dbReference type="Gene3D" id="1.10.530.10">
    <property type="match status" value="1"/>
</dbReference>
<dbReference type="Pfam" id="PF01464">
    <property type="entry name" value="SLT"/>
    <property type="match status" value="1"/>
</dbReference>
<organism evidence="2">
    <name type="scientific">Siphoviridae sp. ctsBB38</name>
    <dbReference type="NCBI Taxonomy" id="2826482"/>
    <lineage>
        <taxon>Viruses</taxon>
        <taxon>Duplodnaviria</taxon>
        <taxon>Heunggongvirae</taxon>
        <taxon>Uroviricota</taxon>
        <taxon>Caudoviricetes</taxon>
    </lineage>
</organism>
<reference evidence="2" key="1">
    <citation type="journal article" date="2021" name="Proc. Natl. Acad. Sci. U.S.A.">
        <title>A Catalog of Tens of Thousands of Viruses from Human Metagenomes Reveals Hidden Associations with Chronic Diseases.</title>
        <authorList>
            <person name="Tisza M.J."/>
            <person name="Buck C.B."/>
        </authorList>
    </citation>
    <scope>NUCLEOTIDE SEQUENCE</scope>
    <source>
        <strain evidence="2">CtsBB38</strain>
    </source>
</reference>
<feature type="domain" description="Transglycosylase SLT" evidence="1">
    <location>
        <begin position="538"/>
        <end position="659"/>
    </location>
</feature>
<evidence type="ECO:0000259" key="1">
    <source>
        <dbReference type="Pfam" id="PF01464"/>
    </source>
</evidence>
<accession>A0A8S5MWD4</accession>